<comment type="caution">
    <text evidence="1">The sequence shown here is derived from an EMBL/GenBank/DDBJ whole genome shotgun (WGS) entry which is preliminary data.</text>
</comment>
<protein>
    <recommendedName>
        <fullName evidence="3">IrrE N-terminal-like domain-containing protein</fullName>
    </recommendedName>
</protein>
<evidence type="ECO:0008006" key="3">
    <source>
        <dbReference type="Google" id="ProtNLM"/>
    </source>
</evidence>
<proteinExistence type="predicted"/>
<dbReference type="AlphaFoldDB" id="A0A508TDW2"/>
<sequence length="232" mass="25786">MRTYRTNRGPFAARPFYKPAEIDRICGDALKAAGLMPDTPEAVRVERFVEKHFKISPRYEALPDGVLGYTSFGPKGVTGIVITTALDEEGGSVSERRIRTTLAHEAGHGLLHTHLFALGEKPPKLFEDGSDRPEILCRDVHGTAHESRYDGRWWEFQANRAIGGLLMPRGLVIKAAAPFCEERGGLGLPTLKEDERERAARELAEIFDVNPAVARIRLDDLFARPENGQLTL</sequence>
<dbReference type="Proteomes" id="UP000328092">
    <property type="component" value="Unassembled WGS sequence"/>
</dbReference>
<keyword evidence="2" id="KW-1185">Reference proteome</keyword>
<evidence type="ECO:0000313" key="1">
    <source>
        <dbReference type="EMBL" id="VIO72969.1"/>
    </source>
</evidence>
<evidence type="ECO:0000313" key="2">
    <source>
        <dbReference type="Proteomes" id="UP000328092"/>
    </source>
</evidence>
<reference evidence="1" key="1">
    <citation type="submission" date="2019-02" db="EMBL/GenBank/DDBJ databases">
        <authorList>
            <person name="Pothier F.J."/>
        </authorList>
    </citation>
    <scope>NUCLEOTIDE SEQUENCE</scope>
    <source>
        <strain evidence="1">CI-1B</strain>
    </source>
</reference>
<accession>A0A508TDW2</accession>
<dbReference type="RefSeq" id="WP_244626654.1">
    <property type="nucleotide sequence ID" value="NZ_CAADFC020000016.1"/>
</dbReference>
<organism evidence="1 2">
    <name type="scientific">Bradyrhizobium ivorense</name>
    <dbReference type="NCBI Taxonomy" id="2511166"/>
    <lineage>
        <taxon>Bacteria</taxon>
        <taxon>Pseudomonadati</taxon>
        <taxon>Pseudomonadota</taxon>
        <taxon>Alphaproteobacteria</taxon>
        <taxon>Hyphomicrobiales</taxon>
        <taxon>Nitrobacteraceae</taxon>
        <taxon>Bradyrhizobium</taxon>
    </lineage>
</organism>
<gene>
    <name evidence="1" type="ORF">CI1B_46180</name>
</gene>
<name>A0A508TDW2_9BRAD</name>
<dbReference type="EMBL" id="CAADFC020000016">
    <property type="protein sequence ID" value="VIO72969.1"/>
    <property type="molecule type" value="Genomic_DNA"/>
</dbReference>